<gene>
    <name evidence="7" type="ORF">Phou_080130</name>
</gene>
<proteinExistence type="predicted"/>
<dbReference type="PANTHER" id="PTHR42718">
    <property type="entry name" value="MAJOR FACILITATOR SUPERFAMILY MULTIDRUG TRANSPORTER MFSC"/>
    <property type="match status" value="1"/>
</dbReference>
<feature type="region of interest" description="Disordered" evidence="5">
    <location>
        <begin position="203"/>
        <end position="247"/>
    </location>
</feature>
<keyword evidence="8" id="KW-1185">Reference proteome</keyword>
<feature type="transmembrane region" description="Helical" evidence="6">
    <location>
        <begin position="60"/>
        <end position="80"/>
    </location>
</feature>
<evidence type="ECO:0000256" key="3">
    <source>
        <dbReference type="ARBA" id="ARBA00022989"/>
    </source>
</evidence>
<reference evidence="7 8" key="2">
    <citation type="submission" date="2020-03" db="EMBL/GenBank/DDBJ databases">
        <authorList>
            <person name="Ichikawa N."/>
            <person name="Kimura A."/>
            <person name="Kitahashi Y."/>
            <person name="Uohara A."/>
        </authorList>
    </citation>
    <scope>NUCLEOTIDE SEQUENCE [LARGE SCALE GENOMIC DNA]</scope>
    <source>
        <strain evidence="7 8">NBRC 108639</strain>
    </source>
</reference>
<dbReference type="GO" id="GO:0022857">
    <property type="term" value="F:transmembrane transporter activity"/>
    <property type="evidence" value="ECO:0007669"/>
    <property type="project" value="InterPro"/>
</dbReference>
<accession>A0A6V8KF36</accession>
<dbReference type="InterPro" id="IPR011701">
    <property type="entry name" value="MFS"/>
</dbReference>
<evidence type="ECO:0008006" key="9">
    <source>
        <dbReference type="Google" id="ProtNLM"/>
    </source>
</evidence>
<evidence type="ECO:0000313" key="8">
    <source>
        <dbReference type="Proteomes" id="UP000482800"/>
    </source>
</evidence>
<comment type="caution">
    <text evidence="7">The sequence shown here is derived from an EMBL/GenBank/DDBJ whole genome shotgun (WGS) entry which is preliminary data.</text>
</comment>
<name>A0A6V8KF36_9ACTN</name>
<keyword evidence="3 6" id="KW-1133">Transmembrane helix</keyword>
<dbReference type="EMBL" id="BLPF01000003">
    <property type="protein sequence ID" value="GFJ83833.1"/>
    <property type="molecule type" value="Genomic_DNA"/>
</dbReference>
<dbReference type="Gene3D" id="1.20.1720.10">
    <property type="entry name" value="Multidrug resistance protein D"/>
    <property type="match status" value="1"/>
</dbReference>
<dbReference type="Pfam" id="PF07690">
    <property type="entry name" value="MFS_1"/>
    <property type="match status" value="1"/>
</dbReference>
<dbReference type="GO" id="GO:0016020">
    <property type="term" value="C:membrane"/>
    <property type="evidence" value="ECO:0007669"/>
    <property type="project" value="UniProtKB-SubCell"/>
</dbReference>
<feature type="transmembrane region" description="Helical" evidence="6">
    <location>
        <begin position="20"/>
        <end position="40"/>
    </location>
</feature>
<feature type="compositionally biased region" description="Low complexity" evidence="5">
    <location>
        <begin position="231"/>
        <end position="247"/>
    </location>
</feature>
<sequence>MTTLTEPSTPAAHRSSRRMWAILGLVLLADALDVIDATVTNIAAPTIASELDGGESLIKWLGPAYMLAMGVLLVVGGRLGDKFGQRRLFRERRGEGWCPRRSRSPLTSSAMRVILLAQHIERCFGLPADRTGVPAPVCRRSMPHAKIPDPRTPTTKPVSAHQPQARRRRSATPRPNTAPATPPVAGSPERALRFPAGWQLRRTQQPNWRSLRNPHICSRTSGPRLVRGPVSGRSAGHRGAAGPVSVE</sequence>
<dbReference type="AlphaFoldDB" id="A0A6V8KF36"/>
<evidence type="ECO:0000256" key="1">
    <source>
        <dbReference type="ARBA" id="ARBA00004141"/>
    </source>
</evidence>
<keyword evidence="2 6" id="KW-0812">Transmembrane</keyword>
<dbReference type="InterPro" id="IPR036259">
    <property type="entry name" value="MFS_trans_sf"/>
</dbReference>
<evidence type="ECO:0000313" key="7">
    <source>
        <dbReference type="EMBL" id="GFJ83833.1"/>
    </source>
</evidence>
<protein>
    <recommendedName>
        <fullName evidence="9">Major facilitator superfamily (MFS) profile domain-containing protein</fullName>
    </recommendedName>
</protein>
<organism evidence="7 8">
    <name type="scientific">Phytohabitans houttuyneae</name>
    <dbReference type="NCBI Taxonomy" id="1076126"/>
    <lineage>
        <taxon>Bacteria</taxon>
        <taxon>Bacillati</taxon>
        <taxon>Actinomycetota</taxon>
        <taxon>Actinomycetes</taxon>
        <taxon>Micromonosporales</taxon>
        <taxon>Micromonosporaceae</taxon>
    </lineage>
</organism>
<dbReference type="Proteomes" id="UP000482800">
    <property type="component" value="Unassembled WGS sequence"/>
</dbReference>
<dbReference type="PANTHER" id="PTHR42718:SF39">
    <property type="entry name" value="ACTINORHODIN TRANSPORTER-RELATED"/>
    <property type="match status" value="1"/>
</dbReference>
<comment type="subcellular location">
    <subcellularLocation>
        <location evidence="1">Membrane</location>
        <topology evidence="1">Multi-pass membrane protein</topology>
    </subcellularLocation>
</comment>
<keyword evidence="4 6" id="KW-0472">Membrane</keyword>
<evidence type="ECO:0000256" key="6">
    <source>
        <dbReference type="SAM" id="Phobius"/>
    </source>
</evidence>
<feature type="region of interest" description="Disordered" evidence="5">
    <location>
        <begin position="135"/>
        <end position="190"/>
    </location>
</feature>
<evidence type="ECO:0000256" key="2">
    <source>
        <dbReference type="ARBA" id="ARBA00022692"/>
    </source>
</evidence>
<evidence type="ECO:0000256" key="5">
    <source>
        <dbReference type="SAM" id="MobiDB-lite"/>
    </source>
</evidence>
<reference evidence="7 8" key="1">
    <citation type="submission" date="2020-03" db="EMBL/GenBank/DDBJ databases">
        <title>Whole genome shotgun sequence of Phytohabitans houttuyneae NBRC 108639.</title>
        <authorList>
            <person name="Komaki H."/>
            <person name="Tamura T."/>
        </authorList>
    </citation>
    <scope>NUCLEOTIDE SEQUENCE [LARGE SCALE GENOMIC DNA]</scope>
    <source>
        <strain evidence="7 8">NBRC 108639</strain>
    </source>
</reference>
<dbReference type="SUPFAM" id="SSF103473">
    <property type="entry name" value="MFS general substrate transporter"/>
    <property type="match status" value="1"/>
</dbReference>
<evidence type="ECO:0000256" key="4">
    <source>
        <dbReference type="ARBA" id="ARBA00023136"/>
    </source>
</evidence>